<evidence type="ECO:0000256" key="10">
    <source>
        <dbReference type="SAM" id="Phobius"/>
    </source>
</evidence>
<dbReference type="PANTHER" id="PTHR42861">
    <property type="entry name" value="CALCIUM-TRANSPORTING ATPASE"/>
    <property type="match status" value="1"/>
</dbReference>
<dbReference type="GO" id="GO:0016020">
    <property type="term" value="C:membrane"/>
    <property type="evidence" value="ECO:0007669"/>
    <property type="project" value="InterPro"/>
</dbReference>
<name>X1NT83_9ZZZZ</name>
<feature type="transmembrane region" description="Helical" evidence="10">
    <location>
        <begin position="125"/>
        <end position="145"/>
    </location>
</feature>
<evidence type="ECO:0000256" key="4">
    <source>
        <dbReference type="ARBA" id="ARBA00022741"/>
    </source>
</evidence>
<dbReference type="Gene3D" id="3.40.1110.10">
    <property type="entry name" value="Calcium-transporting ATPase, cytoplasmic domain N"/>
    <property type="match status" value="1"/>
</dbReference>
<dbReference type="FunFam" id="3.40.50.1000:FF:000001">
    <property type="entry name" value="Phospholipid-transporting ATPase IC"/>
    <property type="match status" value="1"/>
</dbReference>
<dbReference type="Gene3D" id="1.20.1110.10">
    <property type="entry name" value="Calcium-transporting ATPase, transmembrane domain"/>
    <property type="match status" value="1"/>
</dbReference>
<protein>
    <recommendedName>
        <fullName evidence="11">P-type ATPase A domain-containing protein</fullName>
    </recommendedName>
</protein>
<keyword evidence="8 10" id="KW-1133">Transmembrane helix</keyword>
<dbReference type="InterPro" id="IPR023298">
    <property type="entry name" value="ATPase_P-typ_TM_dom_sf"/>
</dbReference>
<comment type="subcellular location">
    <subcellularLocation>
        <location evidence="1">Endomembrane system</location>
        <topology evidence="1">Multi-pass membrane protein</topology>
    </subcellularLocation>
</comment>
<evidence type="ECO:0000256" key="3">
    <source>
        <dbReference type="ARBA" id="ARBA00022692"/>
    </source>
</evidence>
<dbReference type="InterPro" id="IPR023299">
    <property type="entry name" value="ATPase_P-typ_cyto_dom_N"/>
</dbReference>
<dbReference type="PROSITE" id="PS00154">
    <property type="entry name" value="ATPASE_E1_E2"/>
    <property type="match status" value="1"/>
</dbReference>
<keyword evidence="6" id="KW-0460">Magnesium</keyword>
<comment type="caution">
    <text evidence="12">The sequence shown here is derived from an EMBL/GenBank/DDBJ whole genome shotgun (WGS) entry which is preliminary data.</text>
</comment>
<dbReference type="NCBIfam" id="TIGR01494">
    <property type="entry name" value="ATPase_P-type"/>
    <property type="match status" value="1"/>
</dbReference>
<dbReference type="AlphaFoldDB" id="X1NT83"/>
<keyword evidence="5" id="KW-0067">ATP-binding</keyword>
<dbReference type="GO" id="GO:0005524">
    <property type="term" value="F:ATP binding"/>
    <property type="evidence" value="ECO:0007669"/>
    <property type="project" value="UniProtKB-KW"/>
</dbReference>
<dbReference type="FunFam" id="2.70.150.10:FF:000160">
    <property type="entry name" value="Sarcoplasmic/endoplasmic reticulum calcium ATPase 1"/>
    <property type="match status" value="1"/>
</dbReference>
<evidence type="ECO:0000256" key="6">
    <source>
        <dbReference type="ARBA" id="ARBA00022842"/>
    </source>
</evidence>
<dbReference type="InterPro" id="IPR001757">
    <property type="entry name" value="P_typ_ATPase"/>
</dbReference>
<dbReference type="InterPro" id="IPR023214">
    <property type="entry name" value="HAD_sf"/>
</dbReference>
<evidence type="ECO:0000256" key="5">
    <source>
        <dbReference type="ARBA" id="ARBA00022840"/>
    </source>
</evidence>
<dbReference type="Pfam" id="PF00122">
    <property type="entry name" value="E1-E2_ATPase"/>
    <property type="match status" value="1"/>
</dbReference>
<dbReference type="Gene3D" id="2.70.150.10">
    <property type="entry name" value="Calcium-transporting ATPase, cytoplasmic transduction domain A"/>
    <property type="match status" value="1"/>
</dbReference>
<keyword evidence="7" id="KW-1278">Translocase</keyword>
<evidence type="ECO:0000259" key="11">
    <source>
        <dbReference type="Pfam" id="PF00122"/>
    </source>
</evidence>
<dbReference type="GO" id="GO:0012505">
    <property type="term" value="C:endomembrane system"/>
    <property type="evidence" value="ECO:0007669"/>
    <property type="project" value="UniProtKB-SubCell"/>
</dbReference>
<evidence type="ECO:0000256" key="9">
    <source>
        <dbReference type="ARBA" id="ARBA00023136"/>
    </source>
</evidence>
<dbReference type="SUPFAM" id="SSF81665">
    <property type="entry name" value="Calcium ATPase, transmembrane domain M"/>
    <property type="match status" value="1"/>
</dbReference>
<dbReference type="EMBL" id="BARV01019349">
    <property type="protein sequence ID" value="GAI29970.1"/>
    <property type="molecule type" value="Genomic_DNA"/>
</dbReference>
<keyword evidence="3 10" id="KW-0812">Transmembrane</keyword>
<gene>
    <name evidence="12" type="ORF">S06H3_32527</name>
</gene>
<dbReference type="InterPro" id="IPR008250">
    <property type="entry name" value="ATPase_P-typ_transduc_dom_A_sf"/>
</dbReference>
<dbReference type="InterPro" id="IPR059000">
    <property type="entry name" value="ATPase_P-type_domA"/>
</dbReference>
<feature type="non-terminal residue" evidence="12">
    <location>
        <position position="1"/>
    </location>
</feature>
<feature type="domain" description="P-type ATPase A" evidence="11">
    <location>
        <begin position="2"/>
        <end position="105"/>
    </location>
</feature>
<dbReference type="SUPFAM" id="SSF81660">
    <property type="entry name" value="Metal cation-transporting ATPase, ATP-binding domain N"/>
    <property type="match status" value="1"/>
</dbReference>
<evidence type="ECO:0000256" key="1">
    <source>
        <dbReference type="ARBA" id="ARBA00004127"/>
    </source>
</evidence>
<evidence type="ECO:0000256" key="8">
    <source>
        <dbReference type="ARBA" id="ARBA00022989"/>
    </source>
</evidence>
<keyword evidence="9 10" id="KW-0472">Membrane</keyword>
<sequence>RRNGQKIDIPSREVVPGDILLLRTGDRVPADARLVEAMNLRTDEASLTGESLPIEKITEPLPEDAVVGDRRNMIYMGTAAVYGRGSAVVTETGMKTEFGKIAGMLQEVETPRTPLQISLDRMGKWIGIGALSICFILAAVGVLRGHPILKMLIWGVSLAVAAVPEALPAVVTIGLAIGMQRMAKRRALIRKLPAVETLGCTTVICSDKTGTLTQDQMTVRQVYIDGKLIDITGVGYEPEGEFNYQGSQVEIGQNSTLQRLLQICSQCNDTTLDLVDGV</sequence>
<feature type="transmembrane region" description="Helical" evidence="10">
    <location>
        <begin position="151"/>
        <end position="177"/>
    </location>
</feature>
<dbReference type="GO" id="GO:0016887">
    <property type="term" value="F:ATP hydrolysis activity"/>
    <property type="evidence" value="ECO:0007669"/>
    <property type="project" value="InterPro"/>
</dbReference>
<evidence type="ECO:0000256" key="7">
    <source>
        <dbReference type="ARBA" id="ARBA00022967"/>
    </source>
</evidence>
<keyword evidence="4" id="KW-0547">Nucleotide-binding</keyword>
<dbReference type="PRINTS" id="PR00119">
    <property type="entry name" value="CATATPASE"/>
</dbReference>
<evidence type="ECO:0000313" key="12">
    <source>
        <dbReference type="EMBL" id="GAI29970.1"/>
    </source>
</evidence>
<proteinExistence type="predicted"/>
<accession>X1NT83</accession>
<organism evidence="12">
    <name type="scientific">marine sediment metagenome</name>
    <dbReference type="NCBI Taxonomy" id="412755"/>
    <lineage>
        <taxon>unclassified sequences</taxon>
        <taxon>metagenomes</taxon>
        <taxon>ecological metagenomes</taxon>
    </lineage>
</organism>
<keyword evidence="2" id="KW-0597">Phosphoprotein</keyword>
<evidence type="ECO:0000256" key="2">
    <source>
        <dbReference type="ARBA" id="ARBA00022553"/>
    </source>
</evidence>
<reference evidence="12" key="1">
    <citation type="journal article" date="2014" name="Front. Microbiol.">
        <title>High frequency of phylogenetically diverse reductive dehalogenase-homologous genes in deep subseafloor sedimentary metagenomes.</title>
        <authorList>
            <person name="Kawai M."/>
            <person name="Futagami T."/>
            <person name="Toyoda A."/>
            <person name="Takaki Y."/>
            <person name="Nishi S."/>
            <person name="Hori S."/>
            <person name="Arai W."/>
            <person name="Tsubouchi T."/>
            <person name="Morono Y."/>
            <person name="Uchiyama I."/>
            <person name="Ito T."/>
            <person name="Fujiyama A."/>
            <person name="Inagaki F."/>
            <person name="Takami H."/>
        </authorList>
    </citation>
    <scope>NUCLEOTIDE SEQUENCE</scope>
    <source>
        <strain evidence="12">Expedition CK06-06</strain>
    </source>
</reference>
<dbReference type="Gene3D" id="3.40.50.1000">
    <property type="entry name" value="HAD superfamily/HAD-like"/>
    <property type="match status" value="1"/>
</dbReference>
<dbReference type="InterPro" id="IPR018303">
    <property type="entry name" value="ATPase_P-typ_P_site"/>
</dbReference>
<dbReference type="SUPFAM" id="SSF81653">
    <property type="entry name" value="Calcium ATPase, transduction domain A"/>
    <property type="match status" value="1"/>
</dbReference>
<feature type="non-terminal residue" evidence="12">
    <location>
        <position position="278"/>
    </location>
</feature>